<protein>
    <submittedName>
        <fullName evidence="2">Integrase, catalytic core</fullName>
    </submittedName>
</protein>
<dbReference type="Proteomes" id="UP000188268">
    <property type="component" value="Unassembled WGS sequence"/>
</dbReference>
<name>A0A1R3GYJ1_COCAP</name>
<dbReference type="PROSITE" id="PS50994">
    <property type="entry name" value="INTEGRASE"/>
    <property type="match status" value="1"/>
</dbReference>
<dbReference type="Gene3D" id="3.30.420.10">
    <property type="entry name" value="Ribonuclease H-like superfamily/Ribonuclease H"/>
    <property type="match status" value="1"/>
</dbReference>
<sequence>MASHSTSSTDITQINATNHLPLKLNSTNFPSWQLQLDSLLVGLDLNGYVDGTHPCPAKSLTTDGTATLNPAFTKWVRQDKLILHAIVVSVSEAVVPMIVSSKSSQEAMSKLTNIFAGKTRSRVMSLKKKLTLSTQGTKSVADYIQSVRSTADELALAQAPVSEDDQIIFILNGLNPEFREISTAIRARETAISLEELHDKLTDFEAVIKQDELTAAPTIMAHLTTRGKGPQNRNYVQPRGNNFRASTPVANIVQSSNYVDAQNWVVDSAATNHVTSDLNNLSLYTDYGGPEEILVGDGSDNGGEYESLSSLLASHGIKHLQTPPHTPQHNGVSERKHRHIVETVQQVSAAKALPVVSDDSLVSFIPSTSVPNSPVCSVVPSSSSVLTSSQEWREAMTVEFNALVNNGTWTLVPPCTGQNVVGNKWVYRIKRKPDGSIDRFKARLVAKGFHQRPGLDFTETFSPVIKPTTIRTVLCIALSSGWSLKQLDVNNAFLQGTLTDEEYMAQPPGFEDKDHPSHVCKLHKAIYGLKQAPRAWYQELSTFLLQYGFINSTADASLFVYKSGSDVIYFLVYVDDLIVTGNNQHVVDQFLAQLSHRFSLKDLGNLNFFLGVEVISTASGLFLSQHKYIRDLLDKFDMSNAKETVTPMAAGIQLKLQDGTSPADATLQTISRLLAVSISDKA</sequence>
<dbReference type="Pfam" id="PF14223">
    <property type="entry name" value="Retrotran_gag_2"/>
    <property type="match status" value="1"/>
</dbReference>
<dbReference type="InterPro" id="IPR036397">
    <property type="entry name" value="RNaseH_sf"/>
</dbReference>
<evidence type="ECO:0000313" key="2">
    <source>
        <dbReference type="EMBL" id="OMO63086.1"/>
    </source>
</evidence>
<reference evidence="2 3" key="1">
    <citation type="submission" date="2013-09" db="EMBL/GenBank/DDBJ databases">
        <title>Corchorus capsularis genome sequencing.</title>
        <authorList>
            <person name="Alam M."/>
            <person name="Haque M.S."/>
            <person name="Islam M.S."/>
            <person name="Emdad E.M."/>
            <person name="Islam M.M."/>
            <person name="Ahmed B."/>
            <person name="Halim A."/>
            <person name="Hossen Q.M.M."/>
            <person name="Hossain M.Z."/>
            <person name="Ahmed R."/>
            <person name="Khan M.M."/>
            <person name="Islam R."/>
            <person name="Rashid M.M."/>
            <person name="Khan S.A."/>
            <person name="Rahman M.S."/>
            <person name="Alam M."/>
        </authorList>
    </citation>
    <scope>NUCLEOTIDE SEQUENCE [LARGE SCALE GENOMIC DNA]</scope>
    <source>
        <strain evidence="3">cv. CVL-1</strain>
        <tissue evidence="2">Whole seedling</tissue>
    </source>
</reference>
<comment type="caution">
    <text evidence="2">The sequence shown here is derived from an EMBL/GenBank/DDBJ whole genome shotgun (WGS) entry which is preliminary data.</text>
</comment>
<dbReference type="InterPro" id="IPR001584">
    <property type="entry name" value="Integrase_cat-core"/>
</dbReference>
<dbReference type="PANTHER" id="PTHR47481:SF9">
    <property type="entry name" value="RETROTRANSPOSON GAG DOMAIN-CONTAINING PROTEIN"/>
    <property type="match status" value="1"/>
</dbReference>
<dbReference type="OMA" id="ITRCATT"/>
<dbReference type="PANTHER" id="PTHR47481">
    <property type="match status" value="1"/>
</dbReference>
<dbReference type="OrthoDB" id="1002534at2759"/>
<dbReference type="SUPFAM" id="SSF56672">
    <property type="entry name" value="DNA/RNA polymerases"/>
    <property type="match status" value="1"/>
</dbReference>
<gene>
    <name evidence="2" type="ORF">CCACVL1_22482</name>
</gene>
<accession>A0A1R3GYJ1</accession>
<dbReference type="GO" id="GO:0003676">
    <property type="term" value="F:nucleic acid binding"/>
    <property type="evidence" value="ECO:0007669"/>
    <property type="project" value="InterPro"/>
</dbReference>
<dbReference type="InterPro" id="IPR043502">
    <property type="entry name" value="DNA/RNA_pol_sf"/>
</dbReference>
<feature type="domain" description="Integrase catalytic" evidence="1">
    <location>
        <begin position="299"/>
        <end position="388"/>
    </location>
</feature>
<proteinExistence type="predicted"/>
<dbReference type="Gramene" id="OMO63086">
    <property type="protein sequence ID" value="OMO63086"/>
    <property type="gene ID" value="CCACVL1_22482"/>
</dbReference>
<dbReference type="AlphaFoldDB" id="A0A1R3GYJ1"/>
<dbReference type="InterPro" id="IPR012337">
    <property type="entry name" value="RNaseH-like_sf"/>
</dbReference>
<dbReference type="GO" id="GO:0015074">
    <property type="term" value="P:DNA integration"/>
    <property type="evidence" value="ECO:0007669"/>
    <property type="project" value="InterPro"/>
</dbReference>
<dbReference type="Pfam" id="PF07727">
    <property type="entry name" value="RVT_2"/>
    <property type="match status" value="1"/>
</dbReference>
<evidence type="ECO:0000313" key="3">
    <source>
        <dbReference type="Proteomes" id="UP000188268"/>
    </source>
</evidence>
<dbReference type="STRING" id="210143.A0A1R3GYJ1"/>
<evidence type="ECO:0000259" key="1">
    <source>
        <dbReference type="PROSITE" id="PS50994"/>
    </source>
</evidence>
<keyword evidence="3" id="KW-1185">Reference proteome</keyword>
<dbReference type="InterPro" id="IPR013103">
    <property type="entry name" value="RVT_2"/>
</dbReference>
<dbReference type="EMBL" id="AWWV01013034">
    <property type="protein sequence ID" value="OMO63086.1"/>
    <property type="molecule type" value="Genomic_DNA"/>
</dbReference>
<dbReference type="SUPFAM" id="SSF53098">
    <property type="entry name" value="Ribonuclease H-like"/>
    <property type="match status" value="1"/>
</dbReference>
<organism evidence="2 3">
    <name type="scientific">Corchorus capsularis</name>
    <name type="common">Jute</name>
    <dbReference type="NCBI Taxonomy" id="210143"/>
    <lineage>
        <taxon>Eukaryota</taxon>
        <taxon>Viridiplantae</taxon>
        <taxon>Streptophyta</taxon>
        <taxon>Embryophyta</taxon>
        <taxon>Tracheophyta</taxon>
        <taxon>Spermatophyta</taxon>
        <taxon>Magnoliopsida</taxon>
        <taxon>eudicotyledons</taxon>
        <taxon>Gunneridae</taxon>
        <taxon>Pentapetalae</taxon>
        <taxon>rosids</taxon>
        <taxon>malvids</taxon>
        <taxon>Malvales</taxon>
        <taxon>Malvaceae</taxon>
        <taxon>Grewioideae</taxon>
        <taxon>Apeibeae</taxon>
        <taxon>Corchorus</taxon>
    </lineage>
</organism>